<dbReference type="PROSITE" id="PS51462">
    <property type="entry name" value="NUDIX"/>
    <property type="match status" value="1"/>
</dbReference>
<dbReference type="PANTHER" id="PTHR11839">
    <property type="entry name" value="UDP/ADP-SUGAR PYROPHOSPHATASE"/>
    <property type="match status" value="1"/>
</dbReference>
<dbReference type="Pfam" id="PF00293">
    <property type="entry name" value="NUDIX"/>
    <property type="match status" value="1"/>
</dbReference>
<evidence type="ECO:0000259" key="3">
    <source>
        <dbReference type="PROSITE" id="PS51462"/>
    </source>
</evidence>
<dbReference type="GO" id="GO:0006753">
    <property type="term" value="P:nucleoside phosphate metabolic process"/>
    <property type="evidence" value="ECO:0007669"/>
    <property type="project" value="TreeGrafter"/>
</dbReference>
<evidence type="ECO:0000256" key="2">
    <source>
        <dbReference type="ARBA" id="ARBA00022801"/>
    </source>
</evidence>
<dbReference type="EMBL" id="PFBW01000191">
    <property type="protein sequence ID" value="PIR77065.1"/>
    <property type="molecule type" value="Genomic_DNA"/>
</dbReference>
<dbReference type="Gene3D" id="3.90.79.10">
    <property type="entry name" value="Nucleoside Triphosphate Pyrophosphohydrolase"/>
    <property type="match status" value="1"/>
</dbReference>
<sequence length="201" mass="23120">MPKHLKKLSEEILHSNPWSVYKHDTYEKPNGAVGDYYYMQTPGNSMIIPVLEDGRIVLILQTRYIDQRQSLEFPCGGKKEGQSPLDVAKIELYQETGWIADDFMKIGSFQALNGLVDDECHVFLAKVVEQKEQQLEDTEDIEVLYRRPDEIDEMIKKNDIWDGQTMAAWSMARHIFFEEKPVAKATALGTLQNIFDDFIGS</sequence>
<dbReference type="InterPro" id="IPR015797">
    <property type="entry name" value="NUDIX_hydrolase-like_dom_sf"/>
</dbReference>
<reference evidence="5" key="1">
    <citation type="submission" date="2017-09" db="EMBL/GenBank/DDBJ databases">
        <title>Depth-based differentiation of microbial function through sediment-hosted aquifers and enrichment of novel symbionts in the deep terrestrial subsurface.</title>
        <authorList>
            <person name="Probst A.J."/>
            <person name="Ladd B."/>
            <person name="Jarett J.K."/>
            <person name="Geller-Mcgrath D.E."/>
            <person name="Sieber C.M.K."/>
            <person name="Emerson J.B."/>
            <person name="Anantharaman K."/>
            <person name="Thomas B.C."/>
            <person name="Malmstrom R."/>
            <person name="Stieglmeier M."/>
            <person name="Klingl A."/>
            <person name="Woyke T."/>
            <person name="Ryan C.M."/>
            <person name="Banfield J.F."/>
        </authorList>
    </citation>
    <scope>NUCLEOTIDE SEQUENCE [LARGE SCALE GENOMIC DNA]</scope>
</reference>
<dbReference type="SUPFAM" id="SSF55811">
    <property type="entry name" value="Nudix"/>
    <property type="match status" value="1"/>
</dbReference>
<evidence type="ECO:0000313" key="4">
    <source>
        <dbReference type="EMBL" id="PIR77065.1"/>
    </source>
</evidence>
<evidence type="ECO:0000256" key="1">
    <source>
        <dbReference type="ARBA" id="ARBA00001946"/>
    </source>
</evidence>
<accession>A0A2M6P012</accession>
<dbReference type="GO" id="GO:0016787">
    <property type="term" value="F:hydrolase activity"/>
    <property type="evidence" value="ECO:0007669"/>
    <property type="project" value="UniProtKB-KW"/>
</dbReference>
<keyword evidence="2" id="KW-0378">Hydrolase</keyword>
<dbReference type="GO" id="GO:0005829">
    <property type="term" value="C:cytosol"/>
    <property type="evidence" value="ECO:0007669"/>
    <property type="project" value="TreeGrafter"/>
</dbReference>
<dbReference type="GO" id="GO:0019693">
    <property type="term" value="P:ribose phosphate metabolic process"/>
    <property type="evidence" value="ECO:0007669"/>
    <property type="project" value="TreeGrafter"/>
</dbReference>
<organism evidence="4 5">
    <name type="scientific">Candidatus Magasanikbacteria bacterium CG10_big_fil_rev_8_21_14_0_10_38_6</name>
    <dbReference type="NCBI Taxonomy" id="1974647"/>
    <lineage>
        <taxon>Bacteria</taxon>
        <taxon>Candidatus Magasanikiibacteriota</taxon>
    </lineage>
</organism>
<comment type="cofactor">
    <cofactor evidence="1">
        <name>Mg(2+)</name>
        <dbReference type="ChEBI" id="CHEBI:18420"/>
    </cofactor>
</comment>
<feature type="domain" description="Nudix hydrolase" evidence="3">
    <location>
        <begin position="39"/>
        <end position="168"/>
    </location>
</feature>
<dbReference type="Proteomes" id="UP000228528">
    <property type="component" value="Unassembled WGS sequence"/>
</dbReference>
<protein>
    <recommendedName>
        <fullName evidence="3">Nudix hydrolase domain-containing protein</fullName>
    </recommendedName>
</protein>
<name>A0A2M6P012_9BACT</name>
<dbReference type="InterPro" id="IPR000086">
    <property type="entry name" value="NUDIX_hydrolase_dom"/>
</dbReference>
<dbReference type="AlphaFoldDB" id="A0A2M6P012"/>
<gene>
    <name evidence="4" type="ORF">COU30_04485</name>
</gene>
<comment type="caution">
    <text evidence="4">The sequence shown here is derived from an EMBL/GenBank/DDBJ whole genome shotgun (WGS) entry which is preliminary data.</text>
</comment>
<proteinExistence type="predicted"/>
<dbReference type="PANTHER" id="PTHR11839:SF18">
    <property type="entry name" value="NUDIX HYDROLASE DOMAIN-CONTAINING PROTEIN"/>
    <property type="match status" value="1"/>
</dbReference>
<evidence type="ECO:0000313" key="5">
    <source>
        <dbReference type="Proteomes" id="UP000228528"/>
    </source>
</evidence>